<comment type="caution">
    <text evidence="1">The sequence shown here is derived from an EMBL/GenBank/DDBJ whole genome shotgun (WGS) entry which is preliminary data.</text>
</comment>
<dbReference type="EMBL" id="JASPKY010002655">
    <property type="protein sequence ID" value="KAK9667573.1"/>
    <property type="molecule type" value="Genomic_DNA"/>
</dbReference>
<sequence length="21" mass="2212">MGSEEVFAMATGIEAEIRAAK</sequence>
<protein>
    <submittedName>
        <fullName evidence="1">Uncharacterized protein</fullName>
    </submittedName>
</protein>
<feature type="non-terminal residue" evidence="1">
    <location>
        <position position="21"/>
    </location>
</feature>
<name>A0AAW1GYH5_POPJA</name>
<organism evidence="1 2">
    <name type="scientific">Popillia japonica</name>
    <name type="common">Japanese beetle</name>
    <dbReference type="NCBI Taxonomy" id="7064"/>
    <lineage>
        <taxon>Eukaryota</taxon>
        <taxon>Metazoa</taxon>
        <taxon>Ecdysozoa</taxon>
        <taxon>Arthropoda</taxon>
        <taxon>Hexapoda</taxon>
        <taxon>Insecta</taxon>
        <taxon>Pterygota</taxon>
        <taxon>Neoptera</taxon>
        <taxon>Endopterygota</taxon>
        <taxon>Coleoptera</taxon>
        <taxon>Polyphaga</taxon>
        <taxon>Scarabaeiformia</taxon>
        <taxon>Scarabaeidae</taxon>
        <taxon>Rutelinae</taxon>
        <taxon>Popillia</taxon>
    </lineage>
</organism>
<dbReference type="AlphaFoldDB" id="A0AAW1GYH5"/>
<dbReference type="Proteomes" id="UP001458880">
    <property type="component" value="Unassembled WGS sequence"/>
</dbReference>
<proteinExistence type="predicted"/>
<reference evidence="1 2" key="1">
    <citation type="journal article" date="2024" name="BMC Genomics">
        <title>De novo assembly and annotation of Popillia japonica's genome with initial clues to its potential as an invasive pest.</title>
        <authorList>
            <person name="Cucini C."/>
            <person name="Boschi S."/>
            <person name="Funari R."/>
            <person name="Cardaioli E."/>
            <person name="Iannotti N."/>
            <person name="Marturano G."/>
            <person name="Paoli F."/>
            <person name="Bruttini M."/>
            <person name="Carapelli A."/>
            <person name="Frati F."/>
            <person name="Nardi F."/>
        </authorList>
    </citation>
    <scope>NUCLEOTIDE SEQUENCE [LARGE SCALE GENOMIC DNA]</scope>
    <source>
        <strain evidence="1">DMR45628</strain>
    </source>
</reference>
<accession>A0AAW1GYH5</accession>
<gene>
    <name evidence="1" type="ORF">QE152_g41279</name>
</gene>
<evidence type="ECO:0000313" key="1">
    <source>
        <dbReference type="EMBL" id="KAK9667573.1"/>
    </source>
</evidence>
<keyword evidence="2" id="KW-1185">Reference proteome</keyword>
<evidence type="ECO:0000313" key="2">
    <source>
        <dbReference type="Proteomes" id="UP001458880"/>
    </source>
</evidence>